<name>A0A8K0DLX4_9ROSA</name>
<dbReference type="Gene3D" id="3.20.20.80">
    <property type="entry name" value="Glycosidases"/>
    <property type="match status" value="1"/>
</dbReference>
<keyword evidence="3 4" id="KW-0326">Glycosidase</keyword>
<keyword evidence="8" id="KW-1185">Reference proteome</keyword>
<dbReference type="PANTHER" id="PTHR31263">
    <property type="entry name" value="CELLULASE FAMILY PROTEIN (AFU_ORTHOLOGUE AFUA_5G14560)"/>
    <property type="match status" value="1"/>
</dbReference>
<keyword evidence="2 4" id="KW-0378">Hydrolase</keyword>
<evidence type="ECO:0000256" key="5">
    <source>
        <dbReference type="SAM" id="SignalP"/>
    </source>
</evidence>
<feature type="domain" description="Glycoside hydrolase family 5" evidence="6">
    <location>
        <begin position="70"/>
        <end position="350"/>
    </location>
</feature>
<dbReference type="EMBL" id="VOIH02000012">
    <property type="protein sequence ID" value="KAF3431161.1"/>
    <property type="molecule type" value="Genomic_DNA"/>
</dbReference>
<protein>
    <recommendedName>
        <fullName evidence="6">Glycoside hydrolase family 5 domain-containing protein</fullName>
    </recommendedName>
</protein>
<dbReference type="Pfam" id="PF00150">
    <property type="entry name" value="Cellulase"/>
    <property type="match status" value="1"/>
</dbReference>
<reference evidence="7" key="1">
    <citation type="submission" date="2020-03" db="EMBL/GenBank/DDBJ databases">
        <title>A high-quality chromosome-level genome assembly of a woody plant with both climbing and erect habits, Rhamnella rubrinervis.</title>
        <authorList>
            <person name="Lu Z."/>
            <person name="Yang Y."/>
            <person name="Zhu X."/>
            <person name="Sun Y."/>
        </authorList>
    </citation>
    <scope>NUCLEOTIDE SEQUENCE</scope>
    <source>
        <strain evidence="7">BYM</strain>
        <tissue evidence="7">Leaf</tissue>
    </source>
</reference>
<feature type="signal peptide" evidence="5">
    <location>
        <begin position="1"/>
        <end position="22"/>
    </location>
</feature>
<evidence type="ECO:0000313" key="8">
    <source>
        <dbReference type="Proteomes" id="UP000796880"/>
    </source>
</evidence>
<evidence type="ECO:0000259" key="6">
    <source>
        <dbReference type="Pfam" id="PF00150"/>
    </source>
</evidence>
<dbReference type="InterPro" id="IPR017853">
    <property type="entry name" value="GH"/>
</dbReference>
<evidence type="ECO:0000256" key="1">
    <source>
        <dbReference type="ARBA" id="ARBA00005641"/>
    </source>
</evidence>
<dbReference type="InterPro" id="IPR035992">
    <property type="entry name" value="Ricin_B-like_lectins"/>
</dbReference>
<dbReference type="GO" id="GO:0000272">
    <property type="term" value="P:polysaccharide catabolic process"/>
    <property type="evidence" value="ECO:0007669"/>
    <property type="project" value="InterPro"/>
</dbReference>
<accession>A0A8K0DLX4</accession>
<evidence type="ECO:0000256" key="4">
    <source>
        <dbReference type="RuleBase" id="RU361153"/>
    </source>
</evidence>
<feature type="chain" id="PRO_5035419078" description="Glycoside hydrolase family 5 domain-containing protein" evidence="5">
    <location>
        <begin position="23"/>
        <end position="567"/>
    </location>
</feature>
<dbReference type="AlphaFoldDB" id="A0A8K0DLX4"/>
<organism evidence="7 8">
    <name type="scientific">Rhamnella rubrinervis</name>
    <dbReference type="NCBI Taxonomy" id="2594499"/>
    <lineage>
        <taxon>Eukaryota</taxon>
        <taxon>Viridiplantae</taxon>
        <taxon>Streptophyta</taxon>
        <taxon>Embryophyta</taxon>
        <taxon>Tracheophyta</taxon>
        <taxon>Spermatophyta</taxon>
        <taxon>Magnoliopsida</taxon>
        <taxon>eudicotyledons</taxon>
        <taxon>Gunneridae</taxon>
        <taxon>Pentapetalae</taxon>
        <taxon>rosids</taxon>
        <taxon>fabids</taxon>
        <taxon>Rosales</taxon>
        <taxon>Rhamnaceae</taxon>
        <taxon>rhamnoid group</taxon>
        <taxon>Rhamneae</taxon>
        <taxon>Rhamnella</taxon>
    </lineage>
</organism>
<comment type="caution">
    <text evidence="7">The sequence shown here is derived from an EMBL/GenBank/DDBJ whole genome shotgun (WGS) entry which is preliminary data.</text>
</comment>
<comment type="similarity">
    <text evidence="1 4">Belongs to the glycosyl hydrolase 5 (cellulase A) family.</text>
</comment>
<evidence type="ECO:0000256" key="2">
    <source>
        <dbReference type="ARBA" id="ARBA00022801"/>
    </source>
</evidence>
<sequence length="567" mass="63099">MERVFFFSFVSLVSLLAVPVVSETQPVVGLPLFTNSRWIVDEGGQRVKLACLNWVSHLEAVVAEGLSKQPMDVISKKISSMGFNCVRLTWPLFLATNDSLASLTVRQSFQSLGLLESIAGVQANNPSIIDLPLIKAYQAVVTSLGSNNVMVILDNHMSNTTWCCSNFDGNGFFGDRYFNPDLWIKGLTRMATLFNGVTNVVGMSLRNELRGPKQNVNDWYRYMQRGAEAVHSANPDVIVILSGLNFDKDLSFLRNNPVNLTFSGKLVYEIHWYGFSDGNSWETGNPNQVCGRVVDNMMRLSGFLLGQGWPLFVSEFGVDQRGTNVNDNRYLNCFLATAAELDLDWALWTLVGSYYYREGVSGMNEYYGVLNWNWCETRNSSFLQRIAALQSPFQGPGIAKVLPYKVIFHPLTGLCVRRKSLLEPLRLGLGPCSEPEAWTYTSHKILTVRGTYLCLQADEVGQPARLGIICSDSNSKWEMISDSKLHISSTTSNGSIVCLDVDSHNTIVTNTCKCLSRDNKCDPASQWFKIVDSTRSLDTPKSHVKIKSILGLPGSGSQSELSLYMKQ</sequence>
<dbReference type="InterPro" id="IPR001547">
    <property type="entry name" value="Glyco_hydro_5"/>
</dbReference>
<dbReference type="SUPFAM" id="SSF51445">
    <property type="entry name" value="(Trans)glycosidases"/>
    <property type="match status" value="1"/>
</dbReference>
<dbReference type="PANTHER" id="PTHR31263:SF44">
    <property type="entry name" value="OS04G0481200 PROTEIN"/>
    <property type="match status" value="1"/>
</dbReference>
<keyword evidence="5" id="KW-0732">Signal</keyword>
<dbReference type="SUPFAM" id="SSF50370">
    <property type="entry name" value="Ricin B-like lectins"/>
    <property type="match status" value="1"/>
</dbReference>
<dbReference type="OrthoDB" id="442731at2759"/>
<evidence type="ECO:0000256" key="3">
    <source>
        <dbReference type="ARBA" id="ARBA00023295"/>
    </source>
</evidence>
<dbReference type="GO" id="GO:0004553">
    <property type="term" value="F:hydrolase activity, hydrolyzing O-glycosyl compounds"/>
    <property type="evidence" value="ECO:0007669"/>
    <property type="project" value="InterPro"/>
</dbReference>
<dbReference type="Proteomes" id="UP000796880">
    <property type="component" value="Unassembled WGS sequence"/>
</dbReference>
<gene>
    <name evidence="7" type="ORF">FNV43_RR25891</name>
</gene>
<evidence type="ECO:0000313" key="7">
    <source>
        <dbReference type="EMBL" id="KAF3431161.1"/>
    </source>
</evidence>
<proteinExistence type="inferred from homology"/>